<feature type="binding site" evidence="9">
    <location>
        <position position="106"/>
    </location>
    <ligand>
        <name>FAD</name>
        <dbReference type="ChEBI" id="CHEBI:57692"/>
    </ligand>
</feature>
<keyword evidence="14" id="KW-1185">Reference proteome</keyword>
<gene>
    <name evidence="13" type="ORF">N7493_010855</name>
    <name evidence="12" type="ORF">N7493_012116</name>
</gene>
<evidence type="ECO:0000256" key="9">
    <source>
        <dbReference type="PIRSR" id="PIRSR601834-1"/>
    </source>
</evidence>
<dbReference type="InterPro" id="IPR008333">
    <property type="entry name" value="Cbr1-like_FAD-bd_dom"/>
</dbReference>
<comment type="similarity">
    <text evidence="3 10">Belongs to the flavoprotein pyridine nucleotide cytochrome reductase family.</text>
</comment>
<feature type="binding site" evidence="9">
    <location>
        <position position="107"/>
    </location>
    <ligand>
        <name>FAD</name>
        <dbReference type="ChEBI" id="CHEBI:57692"/>
    </ligand>
</feature>
<comment type="cofactor">
    <cofactor evidence="1 9 10">
        <name>FAD</name>
        <dbReference type="ChEBI" id="CHEBI:57692"/>
    </cofactor>
</comment>
<evidence type="ECO:0000313" key="14">
    <source>
        <dbReference type="Proteomes" id="UP001215712"/>
    </source>
</evidence>
<reference evidence="12" key="1">
    <citation type="journal article" date="2023" name="IMA Fungus">
        <title>Comparative genomic study of the Penicillium genus elucidates a diverse pangenome and 15 lateral gene transfer events.</title>
        <authorList>
            <person name="Petersen C."/>
            <person name="Sorensen T."/>
            <person name="Nielsen M.R."/>
            <person name="Sondergaard T.E."/>
            <person name="Sorensen J.L."/>
            <person name="Fitzpatrick D.A."/>
            <person name="Frisvad J.C."/>
            <person name="Nielsen K.L."/>
        </authorList>
    </citation>
    <scope>NUCLEOTIDE SEQUENCE</scope>
    <source>
        <strain evidence="12">IBT 17514</strain>
    </source>
</reference>
<dbReference type="PRINTS" id="PR00406">
    <property type="entry name" value="CYTB5RDTASE"/>
</dbReference>
<evidence type="ECO:0000256" key="10">
    <source>
        <dbReference type="RuleBase" id="RU361226"/>
    </source>
</evidence>
<comment type="subcellular location">
    <subcellularLocation>
        <location evidence="2">Mitochondrion outer membrane</location>
        <topology evidence="2">Single-pass membrane protein</topology>
    </subcellularLocation>
</comment>
<evidence type="ECO:0000259" key="11">
    <source>
        <dbReference type="PROSITE" id="PS51384"/>
    </source>
</evidence>
<evidence type="ECO:0000313" key="13">
    <source>
        <dbReference type="EMBL" id="KAJ5703717.1"/>
    </source>
</evidence>
<evidence type="ECO:0000256" key="2">
    <source>
        <dbReference type="ARBA" id="ARBA00004572"/>
    </source>
</evidence>
<comment type="catalytic activity">
    <reaction evidence="10">
        <text>2 Fe(III)-[cytochrome b5] + NADH = 2 Fe(II)-[cytochrome b5] + NAD(+) + H(+)</text>
        <dbReference type="Rhea" id="RHEA:46680"/>
        <dbReference type="Rhea" id="RHEA-COMP:10438"/>
        <dbReference type="Rhea" id="RHEA-COMP:10439"/>
        <dbReference type="ChEBI" id="CHEBI:15378"/>
        <dbReference type="ChEBI" id="CHEBI:29033"/>
        <dbReference type="ChEBI" id="CHEBI:29034"/>
        <dbReference type="ChEBI" id="CHEBI:57540"/>
        <dbReference type="ChEBI" id="CHEBI:57945"/>
        <dbReference type="EC" id="1.6.2.2"/>
    </reaction>
</comment>
<feature type="binding site" evidence="9">
    <location>
        <position position="125"/>
    </location>
    <ligand>
        <name>FAD</name>
        <dbReference type="ChEBI" id="CHEBI:57692"/>
    </ligand>
</feature>
<dbReference type="Proteomes" id="UP001215712">
    <property type="component" value="Unassembled WGS sequence"/>
</dbReference>
<keyword evidence="8" id="KW-0472">Membrane</keyword>
<feature type="binding site" evidence="9">
    <location>
        <position position="174"/>
    </location>
    <ligand>
        <name>FAD</name>
        <dbReference type="ChEBI" id="CHEBI:57692"/>
    </ligand>
</feature>
<dbReference type="SUPFAM" id="SSF52343">
    <property type="entry name" value="Ferredoxin reductase-like, C-terminal NADP-linked domain"/>
    <property type="match status" value="1"/>
</dbReference>
<evidence type="ECO:0000256" key="8">
    <source>
        <dbReference type="ARBA" id="ARBA00023136"/>
    </source>
</evidence>
<evidence type="ECO:0000256" key="4">
    <source>
        <dbReference type="ARBA" id="ARBA00022630"/>
    </source>
</evidence>
<keyword evidence="4 9" id="KW-0285">Flavoprotein</keyword>
<protein>
    <recommendedName>
        <fullName evidence="10">NADH-cytochrome b5 reductase</fullName>
        <ecNumber evidence="10">1.6.2.2</ecNumber>
    </recommendedName>
</protein>
<dbReference type="InterPro" id="IPR001709">
    <property type="entry name" value="Flavoprot_Pyr_Nucl_cyt_Rdtase"/>
</dbReference>
<dbReference type="PANTHER" id="PTHR19370:SF101">
    <property type="entry name" value="NADH-CYTOCHROME B5 REDUCTASE"/>
    <property type="match status" value="1"/>
</dbReference>
<keyword evidence="7 10" id="KW-0520">NAD</keyword>
<feature type="domain" description="FAD-binding FR-type" evidence="11">
    <location>
        <begin position="52"/>
        <end position="157"/>
    </location>
</feature>
<accession>A0AAD6HA16</accession>
<dbReference type="InterPro" id="IPR039261">
    <property type="entry name" value="FNR_nucleotide-bd"/>
</dbReference>
<evidence type="ECO:0000256" key="6">
    <source>
        <dbReference type="ARBA" id="ARBA00023002"/>
    </source>
</evidence>
<evidence type="ECO:0000313" key="12">
    <source>
        <dbReference type="EMBL" id="KAJ5699208.1"/>
    </source>
</evidence>
<dbReference type="PANTHER" id="PTHR19370">
    <property type="entry name" value="NADH-CYTOCHROME B5 REDUCTASE"/>
    <property type="match status" value="1"/>
</dbReference>
<dbReference type="InterPro" id="IPR017927">
    <property type="entry name" value="FAD-bd_FR_type"/>
</dbReference>
<comment type="caution">
    <text evidence="12">The sequence shown here is derived from an EMBL/GenBank/DDBJ whole genome shotgun (WGS) entry which is preliminary data.</text>
</comment>
<dbReference type="CDD" id="cd06183">
    <property type="entry name" value="cyt_b5_reduct_like"/>
    <property type="match status" value="1"/>
</dbReference>
<sequence length="301" mass="33208">MASRTPLLNLSSKPLLVSACAVTGVGAYFGARSLLTQAHAESNEPNYVFHSWGPKTLRLKSSKSVNHNTKRLVFELPGENSQSGLTIISSLLTFSRPAGRWLPVIRPYTPISVSAQTGIVELMVKQYPNGKASTHLHSLNPGDSLTFLFPIKEYEWVPNRFSQVYLIAGGLGITPMYQVLQGILNNPNDKTKVNLIFGVNSEEDILLKDELEGFKQRFPTRFNYCYVVSDLKQEKLGLRKGRIDEKLLQEITGRPDKSMKVLLCGPPPMTSALVGPKIGFMSTGGGVLGRLGFTKDQIHSF</sequence>
<dbReference type="InterPro" id="IPR017938">
    <property type="entry name" value="Riboflavin_synthase-like_b-brl"/>
</dbReference>
<name>A0AAD6HA16_9EURO</name>
<evidence type="ECO:0000256" key="1">
    <source>
        <dbReference type="ARBA" id="ARBA00001974"/>
    </source>
</evidence>
<organism evidence="12 14">
    <name type="scientific">Penicillium malachiteum</name>
    <dbReference type="NCBI Taxonomy" id="1324776"/>
    <lineage>
        <taxon>Eukaryota</taxon>
        <taxon>Fungi</taxon>
        <taxon>Dikarya</taxon>
        <taxon>Ascomycota</taxon>
        <taxon>Pezizomycotina</taxon>
        <taxon>Eurotiomycetes</taxon>
        <taxon>Eurotiomycetidae</taxon>
        <taxon>Eurotiales</taxon>
        <taxon>Aspergillaceae</taxon>
        <taxon>Penicillium</taxon>
    </lineage>
</organism>
<dbReference type="Gene3D" id="2.40.30.10">
    <property type="entry name" value="Translation factors"/>
    <property type="match status" value="1"/>
</dbReference>
<dbReference type="PRINTS" id="PR00371">
    <property type="entry name" value="FPNCR"/>
</dbReference>
<dbReference type="GO" id="GO:0006696">
    <property type="term" value="P:ergosterol biosynthetic process"/>
    <property type="evidence" value="ECO:0007669"/>
    <property type="project" value="TreeGrafter"/>
</dbReference>
<dbReference type="GO" id="GO:0005741">
    <property type="term" value="C:mitochondrial outer membrane"/>
    <property type="evidence" value="ECO:0007669"/>
    <property type="project" value="UniProtKB-SubCell"/>
</dbReference>
<dbReference type="Gene3D" id="3.40.50.80">
    <property type="entry name" value="Nucleotide-binding domain of ferredoxin-NADP reductase (FNR) module"/>
    <property type="match status" value="1"/>
</dbReference>
<feature type="binding site" evidence="9">
    <location>
        <position position="131"/>
    </location>
    <ligand>
        <name>FAD</name>
        <dbReference type="ChEBI" id="CHEBI:57692"/>
    </ligand>
</feature>
<keyword evidence="5 9" id="KW-0274">FAD</keyword>
<dbReference type="AlphaFoldDB" id="A0AAD6HA16"/>
<evidence type="ECO:0000256" key="5">
    <source>
        <dbReference type="ARBA" id="ARBA00022827"/>
    </source>
</evidence>
<evidence type="ECO:0000256" key="3">
    <source>
        <dbReference type="ARBA" id="ARBA00006105"/>
    </source>
</evidence>
<evidence type="ECO:0000256" key="7">
    <source>
        <dbReference type="ARBA" id="ARBA00023027"/>
    </source>
</evidence>
<reference evidence="12" key="2">
    <citation type="submission" date="2023-01" db="EMBL/GenBank/DDBJ databases">
        <authorList>
            <person name="Petersen C."/>
        </authorList>
    </citation>
    <scope>NUCLEOTIDE SEQUENCE</scope>
    <source>
        <strain evidence="12">IBT 17514</strain>
    </source>
</reference>
<dbReference type="InterPro" id="IPR001433">
    <property type="entry name" value="OxRdtase_FAD/NAD-bd"/>
</dbReference>
<dbReference type="EC" id="1.6.2.2" evidence="10"/>
<dbReference type="FunFam" id="3.40.50.80:FF:000009">
    <property type="entry name" value="NADH-cytochrome b5 reductase"/>
    <property type="match status" value="1"/>
</dbReference>
<dbReference type="InterPro" id="IPR001834">
    <property type="entry name" value="CBR-like"/>
</dbReference>
<dbReference type="Pfam" id="PF00175">
    <property type="entry name" value="NAD_binding_1"/>
    <property type="match status" value="1"/>
</dbReference>
<dbReference type="GO" id="GO:0090524">
    <property type="term" value="F:cytochrome-b5 reductase activity, acting on NADH"/>
    <property type="evidence" value="ECO:0007669"/>
    <property type="project" value="UniProtKB-EC"/>
</dbReference>
<feature type="binding site" evidence="9">
    <location>
        <position position="133"/>
    </location>
    <ligand>
        <name>FAD</name>
        <dbReference type="ChEBI" id="CHEBI:57692"/>
    </ligand>
</feature>
<feature type="binding site" evidence="9">
    <location>
        <position position="108"/>
    </location>
    <ligand>
        <name>FAD</name>
        <dbReference type="ChEBI" id="CHEBI:57692"/>
    </ligand>
</feature>
<dbReference type="Pfam" id="PF00970">
    <property type="entry name" value="FAD_binding_6"/>
    <property type="match status" value="1"/>
</dbReference>
<keyword evidence="6 10" id="KW-0560">Oxidoreductase</keyword>
<dbReference type="SUPFAM" id="SSF63380">
    <property type="entry name" value="Riboflavin synthase domain-like"/>
    <property type="match status" value="1"/>
</dbReference>
<dbReference type="PROSITE" id="PS51384">
    <property type="entry name" value="FAD_FR"/>
    <property type="match status" value="1"/>
</dbReference>
<proteinExistence type="inferred from homology"/>
<dbReference type="EMBL" id="JAQJAN010000020">
    <property type="protein sequence ID" value="KAJ5703717.1"/>
    <property type="molecule type" value="Genomic_DNA"/>
</dbReference>
<dbReference type="EMBL" id="JAQJAN010000025">
    <property type="protein sequence ID" value="KAJ5699208.1"/>
    <property type="molecule type" value="Genomic_DNA"/>
</dbReference>